<dbReference type="GO" id="GO:0005576">
    <property type="term" value="C:extracellular region"/>
    <property type="evidence" value="ECO:0007669"/>
    <property type="project" value="UniProtKB-SubCell"/>
</dbReference>
<dbReference type="Proteomes" id="UP000005239">
    <property type="component" value="Unassembled WGS sequence"/>
</dbReference>
<dbReference type="OrthoDB" id="5837678at2759"/>
<feature type="region of interest" description="Disordered" evidence="5">
    <location>
        <begin position="135"/>
        <end position="154"/>
    </location>
</feature>
<keyword evidence="3" id="KW-0964">Secreted</keyword>
<keyword evidence="4 6" id="KW-0732">Signal</keyword>
<feature type="compositionally biased region" description="Polar residues" evidence="5">
    <location>
        <begin position="135"/>
        <end position="147"/>
    </location>
</feature>
<dbReference type="InterPro" id="IPR001534">
    <property type="entry name" value="Transthyretin-like"/>
</dbReference>
<dbReference type="AlphaFoldDB" id="A0A2A6CNC6"/>
<name>A0A2A6CNC6_PRIPA</name>
<comment type="subcellular location">
    <subcellularLocation>
        <location evidence="1">Secreted</location>
    </subcellularLocation>
</comment>
<evidence type="ECO:0000256" key="3">
    <source>
        <dbReference type="ARBA" id="ARBA00022525"/>
    </source>
</evidence>
<dbReference type="Pfam" id="PF01060">
    <property type="entry name" value="TTR-52"/>
    <property type="match status" value="1"/>
</dbReference>
<proteinExistence type="inferred from homology"/>
<comment type="similarity">
    <text evidence="2">Belongs to the nematode transthyretin-like family.</text>
</comment>
<accession>A0A2A6CNC6</accession>
<dbReference type="InterPro" id="IPR038479">
    <property type="entry name" value="Transthyretin-like_sf"/>
</dbReference>
<evidence type="ECO:0000256" key="5">
    <source>
        <dbReference type="SAM" id="MobiDB-lite"/>
    </source>
</evidence>
<reference evidence="7" key="2">
    <citation type="submission" date="2022-06" db="UniProtKB">
        <authorList>
            <consortium name="EnsemblMetazoa"/>
        </authorList>
    </citation>
    <scope>IDENTIFICATION</scope>
    <source>
        <strain evidence="7">PS312</strain>
    </source>
</reference>
<feature type="signal peptide" evidence="6">
    <location>
        <begin position="1"/>
        <end position="18"/>
    </location>
</feature>
<keyword evidence="8" id="KW-1185">Reference proteome</keyword>
<evidence type="ECO:0000313" key="7">
    <source>
        <dbReference type="EnsemblMetazoa" id="PPA45678.1"/>
    </source>
</evidence>
<feature type="chain" id="PRO_5043747238" evidence="6">
    <location>
        <begin position="19"/>
        <end position="154"/>
    </location>
</feature>
<dbReference type="GO" id="GO:0009986">
    <property type="term" value="C:cell surface"/>
    <property type="evidence" value="ECO:0007669"/>
    <property type="project" value="InterPro"/>
</dbReference>
<evidence type="ECO:0000256" key="2">
    <source>
        <dbReference type="ARBA" id="ARBA00010112"/>
    </source>
</evidence>
<evidence type="ECO:0000256" key="6">
    <source>
        <dbReference type="SAM" id="SignalP"/>
    </source>
</evidence>
<dbReference type="EnsemblMetazoa" id="PPA45678.1">
    <property type="protein sequence ID" value="PPA45678.1"/>
    <property type="gene ID" value="WBGene00284047"/>
</dbReference>
<accession>A0A8R1Z6P4</accession>
<reference evidence="8" key="1">
    <citation type="journal article" date="2008" name="Nat. Genet.">
        <title>The Pristionchus pacificus genome provides a unique perspective on nematode lifestyle and parasitism.</title>
        <authorList>
            <person name="Dieterich C."/>
            <person name="Clifton S.W."/>
            <person name="Schuster L.N."/>
            <person name="Chinwalla A."/>
            <person name="Delehaunty K."/>
            <person name="Dinkelacker I."/>
            <person name="Fulton L."/>
            <person name="Fulton R."/>
            <person name="Godfrey J."/>
            <person name="Minx P."/>
            <person name="Mitreva M."/>
            <person name="Roeseler W."/>
            <person name="Tian H."/>
            <person name="Witte H."/>
            <person name="Yang S.P."/>
            <person name="Wilson R.K."/>
            <person name="Sommer R.J."/>
        </authorList>
    </citation>
    <scope>NUCLEOTIDE SEQUENCE [LARGE SCALE GENOMIC DNA]</scope>
    <source>
        <strain evidence="8">PS312</strain>
    </source>
</reference>
<evidence type="ECO:0000256" key="4">
    <source>
        <dbReference type="ARBA" id="ARBA00022729"/>
    </source>
</evidence>
<dbReference type="PANTHER" id="PTHR21700:SF3">
    <property type="entry name" value="TRANSTHYRETIN-LIKE PROTEIN 5"/>
    <property type="match status" value="1"/>
</dbReference>
<evidence type="ECO:0000313" key="8">
    <source>
        <dbReference type="Proteomes" id="UP000005239"/>
    </source>
</evidence>
<sequence>MFLVLFVSFLLSLASVRASTQSVGVQGQLMCGNAPLTDTDVTLWELHDLPEPDMKMAMVKTDSSGRFSVSGSDSTTFTMKPALRIYHSCNNQGTLGLPNLCQREVTYQIPSSYVSTGSAVNNWYQMGTLNMQAKQPNEQSHCASNPIRSLLGRR</sequence>
<organism evidence="7 8">
    <name type="scientific">Pristionchus pacificus</name>
    <name type="common">Parasitic nematode worm</name>
    <dbReference type="NCBI Taxonomy" id="54126"/>
    <lineage>
        <taxon>Eukaryota</taxon>
        <taxon>Metazoa</taxon>
        <taxon>Ecdysozoa</taxon>
        <taxon>Nematoda</taxon>
        <taxon>Chromadorea</taxon>
        <taxon>Rhabditida</taxon>
        <taxon>Rhabditina</taxon>
        <taxon>Diplogasteromorpha</taxon>
        <taxon>Diplogasteroidea</taxon>
        <taxon>Neodiplogasteridae</taxon>
        <taxon>Pristionchus</taxon>
    </lineage>
</organism>
<dbReference type="PANTHER" id="PTHR21700">
    <property type="entry name" value="TRANSTHYRETIN-LIKE FAMILY PROTEIN-RELATED"/>
    <property type="match status" value="1"/>
</dbReference>
<gene>
    <name evidence="7" type="primary">WBGene00284047</name>
</gene>
<evidence type="ECO:0000256" key="1">
    <source>
        <dbReference type="ARBA" id="ARBA00004613"/>
    </source>
</evidence>
<dbReference type="Gene3D" id="2.60.40.3330">
    <property type="match status" value="1"/>
</dbReference>
<protein>
    <submittedName>
        <fullName evidence="7">Uncharacterized protein</fullName>
    </submittedName>
</protein>